<proteinExistence type="predicted"/>
<gene>
    <name evidence="1" type="ORF">FE782_06590</name>
</gene>
<dbReference type="OrthoDB" id="2677830at2"/>
<dbReference type="Gene3D" id="1.10.10.10">
    <property type="entry name" value="Winged helix-like DNA-binding domain superfamily/Winged helix DNA-binding domain"/>
    <property type="match status" value="1"/>
</dbReference>
<name>A0A5R9GFU0_9BACL</name>
<keyword evidence="1" id="KW-0238">DNA-binding</keyword>
<dbReference type="GO" id="GO:0003677">
    <property type="term" value="F:DNA binding"/>
    <property type="evidence" value="ECO:0007669"/>
    <property type="project" value="UniProtKB-KW"/>
</dbReference>
<dbReference type="InterPro" id="IPR036388">
    <property type="entry name" value="WH-like_DNA-bd_sf"/>
</dbReference>
<evidence type="ECO:0000313" key="2">
    <source>
        <dbReference type="Proteomes" id="UP000309676"/>
    </source>
</evidence>
<sequence>MNTFDSAHEAWFDAALRGLTRKARESLERGHGHGERRFLRDVWWPAVGSFEHLHPQYEVRDFEGNAIRIDFAYLRPPFRICIEVEENPCRSASEPRAERLAADYWIVLRFPLADVLQDPLRCRRTLTGAFDRMFRDETTDPSRLSPGEKDILRLAARSVRPTKPSDVMRALQVSDKTARALLKSLVDKRLLRPAGTGSKRIRAYEPALEPLLLLYMVG</sequence>
<keyword evidence="2" id="KW-1185">Reference proteome</keyword>
<organism evidence="1 2">
    <name type="scientific">Paenibacillus antri</name>
    <dbReference type="NCBI Taxonomy" id="2582848"/>
    <lineage>
        <taxon>Bacteria</taxon>
        <taxon>Bacillati</taxon>
        <taxon>Bacillota</taxon>
        <taxon>Bacilli</taxon>
        <taxon>Bacillales</taxon>
        <taxon>Paenibacillaceae</taxon>
        <taxon>Paenibacillus</taxon>
    </lineage>
</organism>
<accession>A0A5R9GFU0</accession>
<dbReference type="EMBL" id="VCIW01000003">
    <property type="protein sequence ID" value="TLS53030.1"/>
    <property type="molecule type" value="Genomic_DNA"/>
</dbReference>
<protein>
    <submittedName>
        <fullName evidence="1">DNA-binding response regulator</fullName>
    </submittedName>
</protein>
<dbReference type="RefSeq" id="WP_138193271.1">
    <property type="nucleotide sequence ID" value="NZ_VCIW01000003.1"/>
</dbReference>
<dbReference type="AlphaFoldDB" id="A0A5R9GFU0"/>
<evidence type="ECO:0000313" key="1">
    <source>
        <dbReference type="EMBL" id="TLS53030.1"/>
    </source>
</evidence>
<comment type="caution">
    <text evidence="1">The sequence shown here is derived from an EMBL/GenBank/DDBJ whole genome shotgun (WGS) entry which is preliminary data.</text>
</comment>
<dbReference type="Proteomes" id="UP000309676">
    <property type="component" value="Unassembled WGS sequence"/>
</dbReference>
<reference evidence="1 2" key="1">
    <citation type="submission" date="2019-05" db="EMBL/GenBank/DDBJ databases">
        <authorList>
            <person name="Narsing Rao M.P."/>
            <person name="Li W.J."/>
        </authorList>
    </citation>
    <scope>NUCLEOTIDE SEQUENCE [LARGE SCALE GENOMIC DNA]</scope>
    <source>
        <strain evidence="1 2">SYSU_K30003</strain>
    </source>
</reference>